<evidence type="ECO:0000313" key="5">
    <source>
        <dbReference type="EMBL" id="KAL3796574.1"/>
    </source>
</evidence>
<organism evidence="5 6">
    <name type="scientific">Cyclotella cryptica</name>
    <dbReference type="NCBI Taxonomy" id="29204"/>
    <lineage>
        <taxon>Eukaryota</taxon>
        <taxon>Sar</taxon>
        <taxon>Stramenopiles</taxon>
        <taxon>Ochrophyta</taxon>
        <taxon>Bacillariophyta</taxon>
        <taxon>Coscinodiscophyceae</taxon>
        <taxon>Thalassiosirophycidae</taxon>
        <taxon>Stephanodiscales</taxon>
        <taxon>Stephanodiscaceae</taxon>
        <taxon>Cyclotella</taxon>
    </lineage>
</organism>
<feature type="region of interest" description="Disordered" evidence="3">
    <location>
        <begin position="225"/>
        <end position="245"/>
    </location>
</feature>
<keyword evidence="2" id="KW-0539">Nucleus</keyword>
<dbReference type="InterPro" id="IPR009071">
    <property type="entry name" value="HMG_box_dom"/>
</dbReference>
<evidence type="ECO:0000256" key="1">
    <source>
        <dbReference type="ARBA" id="ARBA00023125"/>
    </source>
</evidence>
<dbReference type="PANTHER" id="PTHR48112:SF15">
    <property type="entry name" value="HMG BOX DOMAIN-CONTAINING PROTEIN"/>
    <property type="match status" value="1"/>
</dbReference>
<evidence type="ECO:0000259" key="4">
    <source>
        <dbReference type="PROSITE" id="PS50118"/>
    </source>
</evidence>
<dbReference type="SUPFAM" id="SSF47095">
    <property type="entry name" value="HMG-box"/>
    <property type="match status" value="1"/>
</dbReference>
<sequence length="286" mass="32653">MKGAAVRKREQLHYTIRLKDHRIVMSQYQLALNLSTETKTSIPPKPKRPLTVFNLFSILERNYIVQQNQKQAAVSSNTASDSNTDPYASTRPARYCEVVLPSKWFVVGMNRVKRSKHIKHGVISFNDLTKEISQRWKAVDAETKQYCERIAADELERYRRDSAAYKAMYGEKVAQAQKLTHKNKCETNCIAEYDEPLSDMVGVMHTPGQATAQEHLPIWNPFQTQMKQSNSGESNHSTCSSNRRKQHIRTLSDYLPDDQEAALALVGNNYDNILPGDELEKAFDSD</sequence>
<reference evidence="5 6" key="1">
    <citation type="journal article" date="2020" name="G3 (Bethesda)">
        <title>Improved Reference Genome for Cyclotella cryptica CCMP332, a Model for Cell Wall Morphogenesis, Salinity Adaptation, and Lipid Production in Diatoms (Bacillariophyta).</title>
        <authorList>
            <person name="Roberts W.R."/>
            <person name="Downey K.M."/>
            <person name="Ruck E.C."/>
            <person name="Traller J.C."/>
            <person name="Alverson A.J."/>
        </authorList>
    </citation>
    <scope>NUCLEOTIDE SEQUENCE [LARGE SCALE GENOMIC DNA]</scope>
    <source>
        <strain evidence="5 6">CCMP332</strain>
    </source>
</reference>
<dbReference type="Pfam" id="PF09011">
    <property type="entry name" value="HMG_box_2"/>
    <property type="match status" value="1"/>
</dbReference>
<dbReference type="GO" id="GO:0003677">
    <property type="term" value="F:DNA binding"/>
    <property type="evidence" value="ECO:0007669"/>
    <property type="project" value="UniProtKB-UniRule"/>
</dbReference>
<evidence type="ECO:0000256" key="3">
    <source>
        <dbReference type="SAM" id="MobiDB-lite"/>
    </source>
</evidence>
<feature type="domain" description="HMG box" evidence="4">
    <location>
        <begin position="46"/>
        <end position="166"/>
    </location>
</feature>
<feature type="DNA-binding region" description="HMG box" evidence="2">
    <location>
        <begin position="46"/>
        <end position="166"/>
    </location>
</feature>
<dbReference type="CDD" id="cd00084">
    <property type="entry name" value="HMG-box_SF"/>
    <property type="match status" value="1"/>
</dbReference>
<dbReference type="Proteomes" id="UP001516023">
    <property type="component" value="Unassembled WGS sequence"/>
</dbReference>
<proteinExistence type="predicted"/>
<name>A0ABD3Q9J4_9STRA</name>
<dbReference type="AlphaFoldDB" id="A0ABD3Q9J4"/>
<dbReference type="PROSITE" id="PS50118">
    <property type="entry name" value="HMG_BOX_2"/>
    <property type="match status" value="1"/>
</dbReference>
<dbReference type="InterPro" id="IPR050342">
    <property type="entry name" value="HMGB"/>
</dbReference>
<protein>
    <recommendedName>
        <fullName evidence="4">HMG box domain-containing protein</fullName>
    </recommendedName>
</protein>
<evidence type="ECO:0000256" key="2">
    <source>
        <dbReference type="PROSITE-ProRule" id="PRU00267"/>
    </source>
</evidence>
<dbReference type="Gene3D" id="1.10.30.10">
    <property type="entry name" value="High mobility group box domain"/>
    <property type="match status" value="1"/>
</dbReference>
<comment type="caution">
    <text evidence="5">The sequence shown here is derived from an EMBL/GenBank/DDBJ whole genome shotgun (WGS) entry which is preliminary data.</text>
</comment>
<dbReference type="EMBL" id="JABMIG020000062">
    <property type="protein sequence ID" value="KAL3796574.1"/>
    <property type="molecule type" value="Genomic_DNA"/>
</dbReference>
<dbReference type="GO" id="GO:0005634">
    <property type="term" value="C:nucleus"/>
    <property type="evidence" value="ECO:0007669"/>
    <property type="project" value="UniProtKB-UniRule"/>
</dbReference>
<gene>
    <name evidence="5" type="ORF">HJC23_009705</name>
</gene>
<dbReference type="InterPro" id="IPR036910">
    <property type="entry name" value="HMG_box_dom_sf"/>
</dbReference>
<accession>A0ABD3Q9J4</accession>
<keyword evidence="6" id="KW-1185">Reference proteome</keyword>
<dbReference type="SMART" id="SM00398">
    <property type="entry name" value="HMG"/>
    <property type="match status" value="1"/>
</dbReference>
<keyword evidence="1 2" id="KW-0238">DNA-binding</keyword>
<dbReference type="PANTHER" id="PTHR48112">
    <property type="entry name" value="HIGH MOBILITY GROUP PROTEIN DSP1"/>
    <property type="match status" value="1"/>
</dbReference>
<feature type="compositionally biased region" description="Polar residues" evidence="3">
    <location>
        <begin position="225"/>
        <end position="241"/>
    </location>
</feature>
<evidence type="ECO:0000313" key="6">
    <source>
        <dbReference type="Proteomes" id="UP001516023"/>
    </source>
</evidence>